<keyword evidence="3" id="KW-1185">Reference proteome</keyword>
<evidence type="ECO:0000313" key="2">
    <source>
        <dbReference type="EMBL" id="GCE23536.1"/>
    </source>
</evidence>
<evidence type="ECO:0000313" key="3">
    <source>
        <dbReference type="Proteomes" id="UP000287188"/>
    </source>
</evidence>
<gene>
    <name evidence="2" type="ORF">KDK_73360</name>
</gene>
<protein>
    <submittedName>
        <fullName evidence="2">Uncharacterized protein</fullName>
    </submittedName>
</protein>
<feature type="transmembrane region" description="Helical" evidence="1">
    <location>
        <begin position="12"/>
        <end position="39"/>
    </location>
</feature>
<evidence type="ECO:0000256" key="1">
    <source>
        <dbReference type="SAM" id="Phobius"/>
    </source>
</evidence>
<dbReference type="AlphaFoldDB" id="A0A402AWT4"/>
<sequence length="231" mass="26283">MKFLDHVRGEVRILGWLLFIIPVAIMLAFALLAMMMFVGHVNRDFTAAMLIAGLEACGPLTLGLLMATMAIQDPALELQLTLPVRYRVTMFLRFFLIVVWTMLVECLATLLLHAILPWVLPKDLLASQLTWLAPTIWFGASGTILALLLRNRATCGAVLGFLWLIELAFHGYFAAQAWTQPWFLFATLYTPTANFWLTNRLELLATALLLFIVSWWYLGHSEWRFYGEDNS</sequence>
<feature type="transmembrane region" description="Helical" evidence="1">
    <location>
        <begin position="128"/>
        <end position="149"/>
    </location>
</feature>
<keyword evidence="1" id="KW-1133">Transmembrane helix</keyword>
<feature type="transmembrane region" description="Helical" evidence="1">
    <location>
        <begin position="156"/>
        <end position="175"/>
    </location>
</feature>
<reference evidence="3" key="1">
    <citation type="submission" date="2018-12" db="EMBL/GenBank/DDBJ databases">
        <title>Tengunoibacter tsumagoiensis gen. nov., sp. nov., Dictyobacter kobayashii sp. nov., D. alpinus sp. nov., and D. joshuensis sp. nov. and description of Dictyobacteraceae fam. nov. within the order Ktedonobacterales isolated from Tengu-no-mugimeshi.</title>
        <authorList>
            <person name="Wang C.M."/>
            <person name="Zheng Y."/>
            <person name="Sakai Y."/>
            <person name="Toyoda A."/>
            <person name="Minakuchi Y."/>
            <person name="Abe K."/>
            <person name="Yokota A."/>
            <person name="Yabe S."/>
        </authorList>
    </citation>
    <scope>NUCLEOTIDE SEQUENCE [LARGE SCALE GENOMIC DNA]</scope>
    <source>
        <strain evidence="3">Uno11</strain>
    </source>
</reference>
<organism evidence="2 3">
    <name type="scientific">Dictyobacter kobayashii</name>
    <dbReference type="NCBI Taxonomy" id="2014872"/>
    <lineage>
        <taxon>Bacteria</taxon>
        <taxon>Bacillati</taxon>
        <taxon>Chloroflexota</taxon>
        <taxon>Ktedonobacteria</taxon>
        <taxon>Ktedonobacterales</taxon>
        <taxon>Dictyobacteraceae</taxon>
        <taxon>Dictyobacter</taxon>
    </lineage>
</organism>
<proteinExistence type="predicted"/>
<feature type="transmembrane region" description="Helical" evidence="1">
    <location>
        <begin position="91"/>
        <end position="116"/>
    </location>
</feature>
<dbReference type="Proteomes" id="UP000287188">
    <property type="component" value="Unassembled WGS sequence"/>
</dbReference>
<dbReference type="RefSeq" id="WP_126556955.1">
    <property type="nucleotide sequence ID" value="NZ_BIFS01000002.1"/>
</dbReference>
<keyword evidence="1" id="KW-0812">Transmembrane</keyword>
<feature type="transmembrane region" description="Helical" evidence="1">
    <location>
        <begin position="45"/>
        <end position="71"/>
    </location>
</feature>
<name>A0A402AWT4_9CHLR</name>
<dbReference type="EMBL" id="BIFS01000002">
    <property type="protein sequence ID" value="GCE23536.1"/>
    <property type="molecule type" value="Genomic_DNA"/>
</dbReference>
<feature type="transmembrane region" description="Helical" evidence="1">
    <location>
        <begin position="195"/>
        <end position="218"/>
    </location>
</feature>
<dbReference type="OrthoDB" id="3217629at2"/>
<keyword evidence="1" id="KW-0472">Membrane</keyword>
<accession>A0A402AWT4</accession>
<comment type="caution">
    <text evidence="2">The sequence shown here is derived from an EMBL/GenBank/DDBJ whole genome shotgun (WGS) entry which is preliminary data.</text>
</comment>